<evidence type="ECO:0000256" key="1">
    <source>
        <dbReference type="ARBA" id="ARBA00004141"/>
    </source>
</evidence>
<feature type="transmembrane region" description="Helical" evidence="6">
    <location>
        <begin position="193"/>
        <end position="215"/>
    </location>
</feature>
<feature type="transmembrane region" description="Helical" evidence="6">
    <location>
        <begin position="540"/>
        <end position="560"/>
    </location>
</feature>
<dbReference type="NCBIfam" id="TIGR00797">
    <property type="entry name" value="matE"/>
    <property type="match status" value="1"/>
</dbReference>
<feature type="transmembrane region" description="Helical" evidence="6">
    <location>
        <begin position="48"/>
        <end position="72"/>
    </location>
</feature>
<feature type="transmembrane region" description="Helical" evidence="6">
    <location>
        <begin position="227"/>
        <end position="245"/>
    </location>
</feature>
<dbReference type="GO" id="GO:0042910">
    <property type="term" value="F:xenobiotic transmembrane transporter activity"/>
    <property type="evidence" value="ECO:0007669"/>
    <property type="project" value="InterPro"/>
</dbReference>
<dbReference type="Pfam" id="PF01554">
    <property type="entry name" value="MatE"/>
    <property type="match status" value="2"/>
</dbReference>
<accession>A0AAD1R357</accession>
<dbReference type="AlphaFoldDB" id="A0AAD1R357"/>
<comment type="subcellular location">
    <subcellularLocation>
        <location evidence="1">Membrane</location>
        <topology evidence="1">Multi-pass membrane protein</topology>
    </subcellularLocation>
</comment>
<feature type="transmembrane region" description="Helical" evidence="6">
    <location>
        <begin position="266"/>
        <end position="287"/>
    </location>
</feature>
<keyword evidence="5 6" id="KW-0472">Membrane</keyword>
<feature type="transmembrane region" description="Helical" evidence="6">
    <location>
        <begin position="421"/>
        <end position="441"/>
    </location>
</feature>
<keyword evidence="8" id="KW-1185">Reference proteome</keyword>
<dbReference type="CDD" id="cd13132">
    <property type="entry name" value="MATE_eukaryotic"/>
    <property type="match status" value="1"/>
</dbReference>
<dbReference type="InterPro" id="IPR002528">
    <property type="entry name" value="MATE_fam"/>
</dbReference>
<evidence type="ECO:0000256" key="3">
    <source>
        <dbReference type="ARBA" id="ARBA00022692"/>
    </source>
</evidence>
<dbReference type="GO" id="GO:1990961">
    <property type="term" value="P:xenobiotic detoxification by transmembrane export across the plasma membrane"/>
    <property type="evidence" value="ECO:0007669"/>
    <property type="project" value="InterPro"/>
</dbReference>
<dbReference type="GO" id="GO:0015297">
    <property type="term" value="F:antiporter activity"/>
    <property type="evidence" value="ECO:0007669"/>
    <property type="project" value="InterPro"/>
</dbReference>
<protein>
    <recommendedName>
        <fullName evidence="6">Multidrug and toxin extrusion protein</fullName>
    </recommendedName>
</protein>
<feature type="transmembrane region" description="Helical" evidence="6">
    <location>
        <begin position="388"/>
        <end position="409"/>
    </location>
</feature>
<feature type="transmembrane region" description="Helical" evidence="6">
    <location>
        <begin position="307"/>
        <end position="328"/>
    </location>
</feature>
<feature type="transmembrane region" description="Helical" evidence="6">
    <location>
        <begin position="84"/>
        <end position="109"/>
    </location>
</feature>
<evidence type="ECO:0000256" key="4">
    <source>
        <dbReference type="ARBA" id="ARBA00022989"/>
    </source>
</evidence>
<feature type="transmembrane region" description="Helical" evidence="6">
    <location>
        <begin position="447"/>
        <end position="468"/>
    </location>
</feature>
<sequence length="563" mass="61579">MEHGCNSRDYGPETNQGSLHVVRKSFCNVLQGIRSFITHKGVEEVKELCGLAVPLILSQLLCFSINIVSSIFCGHLGKVELDAVTLANAVIAVTGISVGLGLASACDTLISQIFGSKNLKLIGVIVQRGILILMLACFPCWALFVNTENILLFFRQDPRVARMAEDYVLCFIPALPVSFLYQLEGRYLQNQGIVKAQIIVSIVSNIINAIVNYIFLFVLELGVIGSAWANTIAQFSQALLLFLYIRVKKLHVQTWGGWSMECLQDWNSYVVLAVPSMLMVCIEWWTYEIGSFLVGLISVVELGAQSVIYQLVTIAYTIPFAIGMATSVRVGNALGAGNTEQAKRSMKIAFLVTGIFILIDTILLASFKNVFSYIFTSDGEIADIVSEVIPIYIFFHIFESIACVSGGVLRGTGRLKLGAIVYGIGYYVIGLPVAGALMFAAKMGIKGLWSGMILCGIFLSVFFTVYLLRINWKDISFEAQQRAGVAYKETSPSVTQNATNNIQLSDVAINSKQTGQVKLQEEPPVYGSRQAKIELIIRRGLALALGVVVLLIGVLVKVWTSSN</sequence>
<evidence type="ECO:0000256" key="5">
    <source>
        <dbReference type="ARBA" id="ARBA00023136"/>
    </source>
</evidence>
<dbReference type="GO" id="GO:0016020">
    <property type="term" value="C:membrane"/>
    <property type="evidence" value="ECO:0007669"/>
    <property type="project" value="UniProtKB-SubCell"/>
</dbReference>
<proteinExistence type="inferred from homology"/>
<comment type="similarity">
    <text evidence="2 6">Belongs to the multi antimicrobial extrusion (MATE) (TC 2.A.66.1) family.</text>
</comment>
<organism evidence="7 8">
    <name type="scientific">Pelobates cultripes</name>
    <name type="common">Western spadefoot toad</name>
    <dbReference type="NCBI Taxonomy" id="61616"/>
    <lineage>
        <taxon>Eukaryota</taxon>
        <taxon>Metazoa</taxon>
        <taxon>Chordata</taxon>
        <taxon>Craniata</taxon>
        <taxon>Vertebrata</taxon>
        <taxon>Euteleostomi</taxon>
        <taxon>Amphibia</taxon>
        <taxon>Batrachia</taxon>
        <taxon>Anura</taxon>
        <taxon>Pelobatoidea</taxon>
        <taxon>Pelobatidae</taxon>
        <taxon>Pelobates</taxon>
    </lineage>
</organism>
<dbReference type="PANTHER" id="PTHR11206">
    <property type="entry name" value="MULTIDRUG RESISTANCE PROTEIN"/>
    <property type="match status" value="1"/>
</dbReference>
<feature type="transmembrane region" description="Helical" evidence="6">
    <location>
        <begin position="348"/>
        <end position="368"/>
    </location>
</feature>
<evidence type="ECO:0000256" key="6">
    <source>
        <dbReference type="RuleBase" id="RU004914"/>
    </source>
</evidence>
<reference evidence="7" key="1">
    <citation type="submission" date="2022-03" db="EMBL/GenBank/DDBJ databases">
        <authorList>
            <person name="Alioto T."/>
            <person name="Alioto T."/>
            <person name="Gomez Garrido J."/>
        </authorList>
    </citation>
    <scope>NUCLEOTIDE SEQUENCE</scope>
</reference>
<keyword evidence="4 6" id="KW-1133">Transmembrane helix</keyword>
<evidence type="ECO:0000313" key="8">
    <source>
        <dbReference type="Proteomes" id="UP001295444"/>
    </source>
</evidence>
<name>A0AAD1R357_PELCU</name>
<keyword evidence="3 6" id="KW-0812">Transmembrane</keyword>
<evidence type="ECO:0000313" key="7">
    <source>
        <dbReference type="EMBL" id="CAH2222669.1"/>
    </source>
</evidence>
<dbReference type="InterPro" id="IPR045069">
    <property type="entry name" value="MATE_euk"/>
</dbReference>
<gene>
    <name evidence="7" type="ORF">PECUL_23A030150</name>
</gene>
<dbReference type="Proteomes" id="UP001295444">
    <property type="component" value="Chromosome 01"/>
</dbReference>
<feature type="transmembrane region" description="Helical" evidence="6">
    <location>
        <begin position="121"/>
        <end position="144"/>
    </location>
</feature>
<evidence type="ECO:0000256" key="2">
    <source>
        <dbReference type="ARBA" id="ARBA00010199"/>
    </source>
</evidence>
<dbReference type="EMBL" id="OW240912">
    <property type="protein sequence ID" value="CAH2222669.1"/>
    <property type="molecule type" value="Genomic_DNA"/>
</dbReference>